<gene>
    <name evidence="4" type="ORF">M0654_05065</name>
</gene>
<proteinExistence type="inferred from homology"/>
<dbReference type="InterPro" id="IPR050417">
    <property type="entry name" value="Sugar_Epim/Isomerase"/>
</dbReference>
<protein>
    <submittedName>
        <fullName evidence="4">TIM barrel protein</fullName>
    </submittedName>
</protein>
<name>A0ABT0IN90_9HYPH</name>
<dbReference type="Proteomes" id="UP001202827">
    <property type="component" value="Unassembled WGS sequence"/>
</dbReference>
<comment type="similarity">
    <text evidence="2">Belongs to the hyi family.</text>
</comment>
<dbReference type="PIRSF" id="PIRSF006241">
    <property type="entry name" value="HyI"/>
    <property type="match status" value="1"/>
</dbReference>
<dbReference type="PANTHER" id="PTHR43489:SF6">
    <property type="entry name" value="HYDROXYPYRUVATE ISOMERASE-RELATED"/>
    <property type="match status" value="1"/>
</dbReference>
<dbReference type="Gene3D" id="3.20.20.150">
    <property type="entry name" value="Divalent-metal-dependent TIM barrel enzymes"/>
    <property type="match status" value="1"/>
</dbReference>
<evidence type="ECO:0000256" key="1">
    <source>
        <dbReference type="ARBA" id="ARBA00023235"/>
    </source>
</evidence>
<organism evidence="4 5">
    <name type="scientific">Neorhizobium turbinariae</name>
    <dbReference type="NCBI Taxonomy" id="2937795"/>
    <lineage>
        <taxon>Bacteria</taxon>
        <taxon>Pseudomonadati</taxon>
        <taxon>Pseudomonadota</taxon>
        <taxon>Alphaproteobacteria</taxon>
        <taxon>Hyphomicrobiales</taxon>
        <taxon>Rhizobiaceae</taxon>
        <taxon>Rhizobium/Agrobacterium group</taxon>
        <taxon>Neorhizobium</taxon>
    </lineage>
</organism>
<dbReference type="SUPFAM" id="SSF51658">
    <property type="entry name" value="Xylose isomerase-like"/>
    <property type="match status" value="1"/>
</dbReference>
<sequence length="259" mass="28521">MARFSANLGFLWQELPLPDAIRAAKAAGFDAVECHWPYEVPVEAVRSALRETGLKMLGINTIRGDVAAGENGLAALPGRENQARDAIQQAVAYATEIGAVNVHVMAGRASGEAARETFIANLQFACELAAEPGIMILIEPLNHRDVPGYFLQTCEQALEVIEAVGRPNIKLMFDCYHLQIMQGDLTFRLQTYLNSIGHIQIASVPDRREPDHGEINYHHILAQLNELGYRQPIGAEYRPATSTDAGLGWLKTFREKTSL</sequence>
<evidence type="ECO:0000256" key="2">
    <source>
        <dbReference type="PIRNR" id="PIRNR006241"/>
    </source>
</evidence>
<evidence type="ECO:0000313" key="4">
    <source>
        <dbReference type="EMBL" id="MCK8779352.1"/>
    </source>
</evidence>
<dbReference type="EMBL" id="JALPRY010000007">
    <property type="protein sequence ID" value="MCK8779352.1"/>
    <property type="molecule type" value="Genomic_DNA"/>
</dbReference>
<reference evidence="4 5" key="1">
    <citation type="submission" date="2022-04" db="EMBL/GenBank/DDBJ databases">
        <title>Rhizobium coralii sp. nov., isolated from coral Turbinaria peltata.</title>
        <authorList>
            <person name="Sun H."/>
        </authorList>
    </citation>
    <scope>NUCLEOTIDE SEQUENCE [LARGE SCALE GENOMIC DNA]</scope>
    <source>
        <strain evidence="4 5">NTR19</strain>
    </source>
</reference>
<dbReference type="Pfam" id="PF01261">
    <property type="entry name" value="AP_endonuc_2"/>
    <property type="match status" value="1"/>
</dbReference>
<comment type="caution">
    <text evidence="4">The sequence shown here is derived from an EMBL/GenBank/DDBJ whole genome shotgun (WGS) entry which is preliminary data.</text>
</comment>
<keyword evidence="1 2" id="KW-0413">Isomerase</keyword>
<evidence type="ECO:0000259" key="3">
    <source>
        <dbReference type="Pfam" id="PF01261"/>
    </source>
</evidence>
<keyword evidence="5" id="KW-1185">Reference proteome</keyword>
<dbReference type="InterPro" id="IPR026040">
    <property type="entry name" value="HyI-like"/>
</dbReference>
<dbReference type="PANTHER" id="PTHR43489">
    <property type="entry name" value="ISOMERASE"/>
    <property type="match status" value="1"/>
</dbReference>
<feature type="domain" description="Xylose isomerase-like TIM barrel" evidence="3">
    <location>
        <begin position="21"/>
        <end position="252"/>
    </location>
</feature>
<evidence type="ECO:0000313" key="5">
    <source>
        <dbReference type="Proteomes" id="UP001202827"/>
    </source>
</evidence>
<accession>A0ABT0IN90</accession>
<dbReference type="RefSeq" id="WP_248682107.1">
    <property type="nucleotide sequence ID" value="NZ_JALPRY010000007.1"/>
</dbReference>
<dbReference type="InterPro" id="IPR013022">
    <property type="entry name" value="Xyl_isomerase-like_TIM-brl"/>
</dbReference>
<dbReference type="InterPro" id="IPR036237">
    <property type="entry name" value="Xyl_isomerase-like_sf"/>
</dbReference>